<dbReference type="Proteomes" id="UP000039437">
    <property type="component" value="Unassembled WGS sequence"/>
</dbReference>
<sequence>MGERIKGLSIGLDLDAANLNRSFAEIKRNFKTLNSDLKLPVTTSNIPKNQLIVTNKGLKNLMELSQVIRKTLMI</sequence>
<protein>
    <submittedName>
        <fullName evidence="1">Uncharacterized protein</fullName>
    </submittedName>
</protein>
<dbReference type="AlphaFoldDB" id="A0A0U1MQ22"/>
<proteinExistence type="predicted"/>
<organism evidence="1 2">
    <name type="scientific">Staphylococcus aureus</name>
    <dbReference type="NCBI Taxonomy" id="1280"/>
    <lineage>
        <taxon>Bacteria</taxon>
        <taxon>Bacillati</taxon>
        <taxon>Bacillota</taxon>
        <taxon>Bacilli</taxon>
        <taxon>Bacillales</taxon>
        <taxon>Staphylococcaceae</taxon>
        <taxon>Staphylococcus</taxon>
    </lineage>
</organism>
<reference evidence="1 2" key="1">
    <citation type="submission" date="2015-04" db="EMBL/GenBank/DDBJ databases">
        <authorList>
            <person name="Syromyatnikov M.Y."/>
            <person name="Popov V.N."/>
        </authorList>
    </citation>
    <scope>NUCLEOTIDE SEQUENCE [LARGE SCALE GENOMIC DNA]</scope>
    <source>
        <strain evidence="1 2">AH1</strain>
    </source>
</reference>
<gene>
    <name evidence="1" type="ORF">BN1321_320048</name>
</gene>
<accession>A0A0U1MQ22</accession>
<name>A0A0U1MQ22_STAAU</name>
<dbReference type="EMBL" id="CVOQ01000026">
    <property type="protein sequence ID" value="CRI14657.1"/>
    <property type="molecule type" value="Genomic_DNA"/>
</dbReference>
<evidence type="ECO:0000313" key="2">
    <source>
        <dbReference type="Proteomes" id="UP000039437"/>
    </source>
</evidence>
<evidence type="ECO:0000313" key="1">
    <source>
        <dbReference type="EMBL" id="CRI14657.1"/>
    </source>
</evidence>